<dbReference type="InterPro" id="IPR047735">
    <property type="entry name" value="GrdX-like"/>
</dbReference>
<organism evidence="1 2">
    <name type="scientific">Bariatricus massiliensis</name>
    <dbReference type="NCBI Taxonomy" id="1745713"/>
    <lineage>
        <taxon>Bacteria</taxon>
        <taxon>Bacillati</taxon>
        <taxon>Bacillota</taxon>
        <taxon>Clostridia</taxon>
        <taxon>Lachnospirales</taxon>
        <taxon>Lachnospiraceae</taxon>
        <taxon>Bariatricus</taxon>
    </lineage>
</organism>
<dbReference type="Proteomes" id="UP001299546">
    <property type="component" value="Unassembled WGS sequence"/>
</dbReference>
<dbReference type="NCBIfam" id="NF038093">
    <property type="entry name" value="GrdX"/>
    <property type="match status" value="1"/>
</dbReference>
<name>A0ABS8DDQ9_9FIRM</name>
<accession>A0ABS8DDQ9</accession>
<gene>
    <name evidence="1" type="ORF">LIZ65_04440</name>
</gene>
<dbReference type="RefSeq" id="WP_066736758.1">
    <property type="nucleotide sequence ID" value="NZ_JAJCIQ010000002.1"/>
</dbReference>
<keyword evidence="2" id="KW-1185">Reference proteome</keyword>
<sequence length="132" mass="15495">MDNVMVTNNCRCFEKWKDIFQMEFEEGWTYLDVLTKARDYIHQGYHLLTHPLAGSVKPNQTPFKSIILSKDTLEDAEEFRDLVLIEDSIAAYHKFIKGKPLPDWPEKSREDFRTVDLSLMEGVVSNPIMNRR</sequence>
<reference evidence="1 2" key="1">
    <citation type="submission" date="2021-10" db="EMBL/GenBank/DDBJ databases">
        <title>Collection of gut derived symbiotic bacterial strains cultured from healthy donors.</title>
        <authorList>
            <person name="Lin H."/>
            <person name="Littmann E."/>
            <person name="Kohout C."/>
            <person name="Pamer E.G."/>
        </authorList>
    </citation>
    <scope>NUCLEOTIDE SEQUENCE [LARGE SCALE GENOMIC DNA]</scope>
    <source>
        <strain evidence="1 2">DFI.1.165</strain>
    </source>
</reference>
<evidence type="ECO:0000313" key="1">
    <source>
        <dbReference type="EMBL" id="MCB7386528.1"/>
    </source>
</evidence>
<proteinExistence type="predicted"/>
<evidence type="ECO:0000313" key="2">
    <source>
        <dbReference type="Proteomes" id="UP001299546"/>
    </source>
</evidence>
<dbReference type="EMBL" id="JAJCIS010000002">
    <property type="protein sequence ID" value="MCB7386528.1"/>
    <property type="molecule type" value="Genomic_DNA"/>
</dbReference>
<protein>
    <submittedName>
        <fullName evidence="1">GrdX family protein</fullName>
    </submittedName>
</protein>
<comment type="caution">
    <text evidence="1">The sequence shown here is derived from an EMBL/GenBank/DDBJ whole genome shotgun (WGS) entry which is preliminary data.</text>
</comment>